<feature type="transmembrane region" description="Helical" evidence="1">
    <location>
        <begin position="85"/>
        <end position="104"/>
    </location>
</feature>
<dbReference type="AlphaFoldDB" id="A0A1H2REY8"/>
<keyword evidence="1" id="KW-1133">Transmembrane helix</keyword>
<evidence type="ECO:0000256" key="1">
    <source>
        <dbReference type="SAM" id="Phobius"/>
    </source>
</evidence>
<evidence type="ECO:0000313" key="3">
    <source>
        <dbReference type="Proteomes" id="UP000183454"/>
    </source>
</evidence>
<name>A0A1H2REY8_9PROT</name>
<protein>
    <submittedName>
        <fullName evidence="2">Uncharacterized protein</fullName>
    </submittedName>
</protein>
<dbReference type="Proteomes" id="UP000183454">
    <property type="component" value="Unassembled WGS sequence"/>
</dbReference>
<sequence length="106" mass="11645">MSSRGIGFGDGITCFALPCLVRHDFSTLLLQKYWCKLIIWNFLYSTRSSENKEQREGLAKVSDNVATASVVAALLGGLIDKKVTIFAVLALIFLASMSLDCFLYSA</sequence>
<reference evidence="2 3" key="1">
    <citation type="submission" date="2016-10" db="EMBL/GenBank/DDBJ databases">
        <authorList>
            <person name="de Groot N.N."/>
        </authorList>
    </citation>
    <scope>NUCLEOTIDE SEQUENCE [LARGE SCALE GENOMIC DNA]</scope>
    <source>
        <strain evidence="2 3">Nm110</strain>
    </source>
</reference>
<keyword evidence="1" id="KW-0472">Membrane</keyword>
<proteinExistence type="predicted"/>
<accession>A0A1H2REY8</accession>
<evidence type="ECO:0000313" key="2">
    <source>
        <dbReference type="EMBL" id="SDW17374.1"/>
    </source>
</evidence>
<keyword evidence="1" id="KW-0812">Transmembrane</keyword>
<organism evidence="2 3">
    <name type="scientific">Nitrosomonas communis</name>
    <dbReference type="NCBI Taxonomy" id="44574"/>
    <lineage>
        <taxon>Bacteria</taxon>
        <taxon>Pseudomonadati</taxon>
        <taxon>Pseudomonadota</taxon>
        <taxon>Betaproteobacteria</taxon>
        <taxon>Nitrosomonadales</taxon>
        <taxon>Nitrosomonadaceae</taxon>
        <taxon>Nitrosomonas</taxon>
    </lineage>
</organism>
<dbReference type="EMBL" id="FNNH01000004">
    <property type="protein sequence ID" value="SDW17374.1"/>
    <property type="molecule type" value="Genomic_DNA"/>
</dbReference>
<gene>
    <name evidence="2" type="ORF">SAMN05421882_100482</name>
</gene>